<protein>
    <submittedName>
        <fullName evidence="4">TetR family transcriptional regulator</fullName>
    </submittedName>
</protein>
<reference evidence="4 5" key="1">
    <citation type="submission" date="2018-04" db="EMBL/GenBank/DDBJ databases">
        <title>Genomic Encyclopedia of Type Strains, Phase IV (KMG-IV): sequencing the most valuable type-strain genomes for metagenomic binning, comparative biology and taxonomic classification.</title>
        <authorList>
            <person name="Goeker M."/>
        </authorList>
    </citation>
    <scope>NUCLEOTIDE SEQUENCE [LARGE SCALE GENOMIC DNA]</scope>
    <source>
        <strain evidence="4 5">DSM 28795</strain>
    </source>
</reference>
<dbReference type="EMBL" id="QEKT01000007">
    <property type="protein sequence ID" value="PVY83458.1"/>
    <property type="molecule type" value="Genomic_DNA"/>
</dbReference>
<dbReference type="Pfam" id="PF00440">
    <property type="entry name" value="TetR_N"/>
    <property type="match status" value="1"/>
</dbReference>
<name>A0A2U1D716_9LACO</name>
<evidence type="ECO:0000259" key="3">
    <source>
        <dbReference type="PROSITE" id="PS50977"/>
    </source>
</evidence>
<dbReference type="InterPro" id="IPR001647">
    <property type="entry name" value="HTH_TetR"/>
</dbReference>
<dbReference type="RefSeq" id="WP_089939550.1">
    <property type="nucleotide sequence ID" value="NZ_CAKOEX010000007.1"/>
</dbReference>
<keyword evidence="1 2" id="KW-0238">DNA-binding</keyword>
<sequence>MPTKRSQLMYQHITSVTMKILQTVPFSKLSIKQICDIADINRNTFYRHFHDKYDLMNAILSVTFKQFFEHVDLDTFKASPFSILQDLQMNQYIDILDFQLQDTEFKKIFDTAVFKHLFKLSDDPEFIWTLGEIYVVSIWNQQRKHPYDTAEGYRILDEIIRTKRFPTD</sequence>
<feature type="domain" description="HTH tetR-type" evidence="3">
    <location>
        <begin position="7"/>
        <end position="67"/>
    </location>
</feature>
<feature type="DNA-binding region" description="H-T-H motif" evidence="2">
    <location>
        <begin position="30"/>
        <end position="49"/>
    </location>
</feature>
<dbReference type="GO" id="GO:0003677">
    <property type="term" value="F:DNA binding"/>
    <property type="evidence" value="ECO:0007669"/>
    <property type="project" value="UniProtKB-UniRule"/>
</dbReference>
<evidence type="ECO:0000313" key="5">
    <source>
        <dbReference type="Proteomes" id="UP000245433"/>
    </source>
</evidence>
<gene>
    <name evidence="4" type="ORF">C7384_10762</name>
</gene>
<keyword evidence="5" id="KW-1185">Reference proteome</keyword>
<dbReference type="Proteomes" id="UP000245433">
    <property type="component" value="Unassembled WGS sequence"/>
</dbReference>
<comment type="caution">
    <text evidence="4">The sequence shown here is derived from an EMBL/GenBank/DDBJ whole genome shotgun (WGS) entry which is preliminary data.</text>
</comment>
<dbReference type="SUPFAM" id="SSF46689">
    <property type="entry name" value="Homeodomain-like"/>
    <property type="match status" value="1"/>
</dbReference>
<accession>A0A2U1D716</accession>
<dbReference type="Gene3D" id="1.10.357.10">
    <property type="entry name" value="Tetracycline Repressor, domain 2"/>
    <property type="match status" value="1"/>
</dbReference>
<dbReference type="InterPro" id="IPR009057">
    <property type="entry name" value="Homeodomain-like_sf"/>
</dbReference>
<evidence type="ECO:0000256" key="2">
    <source>
        <dbReference type="PROSITE-ProRule" id="PRU00335"/>
    </source>
</evidence>
<dbReference type="AlphaFoldDB" id="A0A2U1D716"/>
<dbReference type="PROSITE" id="PS50977">
    <property type="entry name" value="HTH_TETR_2"/>
    <property type="match status" value="1"/>
</dbReference>
<evidence type="ECO:0000256" key="1">
    <source>
        <dbReference type="ARBA" id="ARBA00023125"/>
    </source>
</evidence>
<dbReference type="OrthoDB" id="9810250at2"/>
<proteinExistence type="predicted"/>
<organism evidence="4 5">
    <name type="scientific">Convivina intestini</name>
    <dbReference type="NCBI Taxonomy" id="1505726"/>
    <lineage>
        <taxon>Bacteria</taxon>
        <taxon>Bacillati</taxon>
        <taxon>Bacillota</taxon>
        <taxon>Bacilli</taxon>
        <taxon>Lactobacillales</taxon>
        <taxon>Lactobacillaceae</taxon>
        <taxon>Convivina</taxon>
    </lineage>
</organism>
<evidence type="ECO:0000313" key="4">
    <source>
        <dbReference type="EMBL" id="PVY83458.1"/>
    </source>
</evidence>